<protein>
    <recommendedName>
        <fullName evidence="5">EF-hand domain-containing protein</fullName>
    </recommendedName>
</protein>
<evidence type="ECO:0000259" key="5">
    <source>
        <dbReference type="PROSITE" id="PS50222"/>
    </source>
</evidence>
<evidence type="ECO:0000256" key="3">
    <source>
        <dbReference type="ARBA" id="ARBA00022737"/>
    </source>
</evidence>
<dbReference type="EMBL" id="CAJPEX010003111">
    <property type="protein sequence ID" value="CAG0921865.1"/>
    <property type="molecule type" value="Genomic_DNA"/>
</dbReference>
<dbReference type="PANTHER" id="PTHR23055">
    <property type="entry name" value="CALCIUM BINDING PROTEINS"/>
    <property type="match status" value="1"/>
</dbReference>
<keyword evidence="3" id="KW-0677">Repeat</keyword>
<dbReference type="InterPro" id="IPR028846">
    <property type="entry name" value="Recoverin"/>
</dbReference>
<keyword evidence="2" id="KW-0479">Metal-binding</keyword>
<dbReference type="Pfam" id="PF13499">
    <property type="entry name" value="EF-hand_7"/>
    <property type="match status" value="1"/>
</dbReference>
<dbReference type="GO" id="GO:0005509">
    <property type="term" value="F:calcium ion binding"/>
    <property type="evidence" value="ECO:0007669"/>
    <property type="project" value="InterPro"/>
</dbReference>
<dbReference type="SMART" id="SM00054">
    <property type="entry name" value="EFh"/>
    <property type="match status" value="2"/>
</dbReference>
<dbReference type="PRINTS" id="PR00450">
    <property type="entry name" value="RECOVERIN"/>
</dbReference>
<evidence type="ECO:0000256" key="4">
    <source>
        <dbReference type="ARBA" id="ARBA00022837"/>
    </source>
</evidence>
<reference evidence="6" key="1">
    <citation type="submission" date="2020-11" db="EMBL/GenBank/DDBJ databases">
        <authorList>
            <person name="Tran Van P."/>
        </authorList>
    </citation>
    <scope>NUCLEOTIDE SEQUENCE</scope>
</reference>
<feature type="domain" description="EF-hand" evidence="5">
    <location>
        <begin position="206"/>
        <end position="241"/>
    </location>
</feature>
<feature type="domain" description="EF-hand" evidence="5">
    <location>
        <begin position="158"/>
        <end position="193"/>
    </location>
</feature>
<evidence type="ECO:0000256" key="1">
    <source>
        <dbReference type="ARBA" id="ARBA00006049"/>
    </source>
</evidence>
<dbReference type="InterPro" id="IPR011992">
    <property type="entry name" value="EF-hand-dom_pair"/>
</dbReference>
<dbReference type="OrthoDB" id="191686at2759"/>
<evidence type="ECO:0000313" key="7">
    <source>
        <dbReference type="Proteomes" id="UP000678499"/>
    </source>
</evidence>
<dbReference type="CDD" id="cd00051">
    <property type="entry name" value="EFh"/>
    <property type="match status" value="1"/>
</dbReference>
<dbReference type="EMBL" id="OA885148">
    <property type="protein sequence ID" value="CAD7281713.1"/>
    <property type="molecule type" value="Genomic_DNA"/>
</dbReference>
<sequence length="252" mass="29217">NYFSADVPTLPGHATAGRGALIKSANEPLGFHFRSAHVIATKPEKLYPGQYQKAINPEQEQEELFFYRYRPERLDQLCKISNFTKKEIQLIYRGFKQECPTGIVNEELFKDIFAQFFPQGDASTYAHYVFQTFVKHQDSNYVNFEEYLKVLSLLSRGSMQDKVTWVFRLYDLNGDGRITRAEMSEVVHSIYDLLGNATVPHVSESAVRDHVDRVFDQMDKDQKGTLTKDDFLRWCTRDVSSREELSKFDTVL</sequence>
<dbReference type="FunFam" id="1.10.238.10:FF:000009">
    <property type="entry name" value="Visinin-like protein 1"/>
    <property type="match status" value="1"/>
</dbReference>
<name>A0A7R9BWG2_9CRUS</name>
<keyword evidence="7" id="KW-1185">Reference proteome</keyword>
<dbReference type="PROSITE" id="PS50222">
    <property type="entry name" value="EF_HAND_2"/>
    <property type="match status" value="2"/>
</dbReference>
<keyword evidence="4" id="KW-0106">Calcium</keyword>
<evidence type="ECO:0000256" key="2">
    <source>
        <dbReference type="ARBA" id="ARBA00022723"/>
    </source>
</evidence>
<dbReference type="SUPFAM" id="SSF47473">
    <property type="entry name" value="EF-hand"/>
    <property type="match status" value="1"/>
</dbReference>
<proteinExistence type="inferred from homology"/>
<dbReference type="PROSITE" id="PS00018">
    <property type="entry name" value="EF_HAND_1"/>
    <property type="match status" value="1"/>
</dbReference>
<dbReference type="AlphaFoldDB" id="A0A7R9BWG2"/>
<dbReference type="Gene3D" id="1.10.238.10">
    <property type="entry name" value="EF-hand"/>
    <property type="match status" value="1"/>
</dbReference>
<evidence type="ECO:0000313" key="6">
    <source>
        <dbReference type="EMBL" id="CAD7281713.1"/>
    </source>
</evidence>
<dbReference type="Proteomes" id="UP000678499">
    <property type="component" value="Unassembled WGS sequence"/>
</dbReference>
<gene>
    <name evidence="6" type="ORF">NMOB1V02_LOCUS9350</name>
</gene>
<feature type="non-terminal residue" evidence="6">
    <location>
        <position position="252"/>
    </location>
</feature>
<comment type="similarity">
    <text evidence="1">Belongs to the recoverin family.</text>
</comment>
<accession>A0A7R9BWG2</accession>
<dbReference type="InterPro" id="IPR002048">
    <property type="entry name" value="EF_hand_dom"/>
</dbReference>
<dbReference type="PANTHER" id="PTHR23055:SF167">
    <property type="entry name" value="EF-HAND DOMAIN-CONTAINING PROTEIN"/>
    <property type="match status" value="1"/>
</dbReference>
<organism evidence="6">
    <name type="scientific">Notodromas monacha</name>
    <dbReference type="NCBI Taxonomy" id="399045"/>
    <lineage>
        <taxon>Eukaryota</taxon>
        <taxon>Metazoa</taxon>
        <taxon>Ecdysozoa</taxon>
        <taxon>Arthropoda</taxon>
        <taxon>Crustacea</taxon>
        <taxon>Oligostraca</taxon>
        <taxon>Ostracoda</taxon>
        <taxon>Podocopa</taxon>
        <taxon>Podocopida</taxon>
        <taxon>Cypridocopina</taxon>
        <taxon>Cypridoidea</taxon>
        <taxon>Cyprididae</taxon>
        <taxon>Notodromas</taxon>
    </lineage>
</organism>
<dbReference type="InterPro" id="IPR018247">
    <property type="entry name" value="EF_Hand_1_Ca_BS"/>
</dbReference>